<name>A0ABT9H4V7_9SPHN</name>
<evidence type="ECO:0000256" key="4">
    <source>
        <dbReference type="SAM" id="Phobius"/>
    </source>
</evidence>
<feature type="domain" description="Phospholipid/glycerol acyltransferase" evidence="5">
    <location>
        <begin position="69"/>
        <end position="183"/>
    </location>
</feature>
<evidence type="ECO:0000313" key="6">
    <source>
        <dbReference type="EMBL" id="MDP4538356.1"/>
    </source>
</evidence>
<dbReference type="PANTHER" id="PTHR10434:SF11">
    <property type="entry name" value="1-ACYL-SN-GLYCEROL-3-PHOSPHATE ACYLTRANSFERASE"/>
    <property type="match status" value="1"/>
</dbReference>
<protein>
    <submittedName>
        <fullName evidence="6">Lysophospholipid acyltransferase family protein</fullName>
    </submittedName>
</protein>
<dbReference type="CDD" id="cd07989">
    <property type="entry name" value="LPLAT_AGPAT-like"/>
    <property type="match status" value="1"/>
</dbReference>
<dbReference type="RefSeq" id="WP_305928496.1">
    <property type="nucleotide sequence ID" value="NZ_JAVAIL010000001.1"/>
</dbReference>
<keyword evidence="4" id="KW-1133">Transmembrane helix</keyword>
<feature type="transmembrane region" description="Helical" evidence="4">
    <location>
        <begin position="7"/>
        <end position="30"/>
    </location>
</feature>
<accession>A0ABT9H4V7</accession>
<dbReference type="EMBL" id="JAVAIL010000001">
    <property type="protein sequence ID" value="MDP4538356.1"/>
    <property type="molecule type" value="Genomic_DNA"/>
</dbReference>
<dbReference type="Proteomes" id="UP001235664">
    <property type="component" value="Unassembled WGS sequence"/>
</dbReference>
<reference evidence="6 7" key="1">
    <citation type="submission" date="2023-08" db="EMBL/GenBank/DDBJ databases">
        <title>genomic of DY56.</title>
        <authorList>
            <person name="Wang Y."/>
        </authorList>
    </citation>
    <scope>NUCLEOTIDE SEQUENCE [LARGE SCALE GENOMIC DNA]</scope>
    <source>
        <strain evidence="6 7">DY56-A-20</strain>
    </source>
</reference>
<dbReference type="InterPro" id="IPR002123">
    <property type="entry name" value="Plipid/glycerol_acylTrfase"/>
</dbReference>
<dbReference type="PANTHER" id="PTHR10434">
    <property type="entry name" value="1-ACYL-SN-GLYCEROL-3-PHOSPHATE ACYLTRANSFERASE"/>
    <property type="match status" value="1"/>
</dbReference>
<keyword evidence="7" id="KW-1185">Reference proteome</keyword>
<sequence length="226" mass="24984">MLLIRNIAFYLAFYLGSLVVTTGTLLALPFSHALFRKLVHAWSAWHRWCVVYLLGCEVIVEGEPPTEPVLYAVKHESFFEAIDTPELFPLPAVFAKQELFKIVGWGTAGRAYGLIPVARAAGAKALIGMIREARRMAASGRPLVIFPEGTRVPHGERRRLQAGFAGLYKALGLPVIPVAVDSGPLYHRGLKKRGRITYRFGEPIPPGLDRQEVEARVLDAINTLNS</sequence>
<dbReference type="SUPFAM" id="SSF69593">
    <property type="entry name" value="Glycerol-3-phosphate (1)-acyltransferase"/>
    <property type="match status" value="1"/>
</dbReference>
<evidence type="ECO:0000313" key="7">
    <source>
        <dbReference type="Proteomes" id="UP001235664"/>
    </source>
</evidence>
<dbReference type="GO" id="GO:0016746">
    <property type="term" value="F:acyltransferase activity"/>
    <property type="evidence" value="ECO:0007669"/>
    <property type="project" value="UniProtKB-KW"/>
</dbReference>
<evidence type="ECO:0000256" key="1">
    <source>
        <dbReference type="ARBA" id="ARBA00005189"/>
    </source>
</evidence>
<keyword evidence="3 6" id="KW-0012">Acyltransferase</keyword>
<keyword evidence="4" id="KW-0812">Transmembrane</keyword>
<organism evidence="6 7">
    <name type="scientific">Qipengyuania benthica</name>
    <dbReference type="NCBI Taxonomy" id="3067651"/>
    <lineage>
        <taxon>Bacteria</taxon>
        <taxon>Pseudomonadati</taxon>
        <taxon>Pseudomonadota</taxon>
        <taxon>Alphaproteobacteria</taxon>
        <taxon>Sphingomonadales</taxon>
        <taxon>Erythrobacteraceae</taxon>
        <taxon>Qipengyuania</taxon>
    </lineage>
</organism>
<comment type="pathway">
    <text evidence="1">Lipid metabolism.</text>
</comment>
<keyword evidence="2" id="KW-0808">Transferase</keyword>
<evidence type="ECO:0000256" key="3">
    <source>
        <dbReference type="ARBA" id="ARBA00023315"/>
    </source>
</evidence>
<dbReference type="Pfam" id="PF01553">
    <property type="entry name" value="Acyltransferase"/>
    <property type="match status" value="1"/>
</dbReference>
<gene>
    <name evidence="6" type="ORF">Q9K01_01775</name>
</gene>
<dbReference type="SMART" id="SM00563">
    <property type="entry name" value="PlsC"/>
    <property type="match status" value="1"/>
</dbReference>
<comment type="caution">
    <text evidence="6">The sequence shown here is derived from an EMBL/GenBank/DDBJ whole genome shotgun (WGS) entry which is preliminary data.</text>
</comment>
<proteinExistence type="predicted"/>
<evidence type="ECO:0000256" key="2">
    <source>
        <dbReference type="ARBA" id="ARBA00022679"/>
    </source>
</evidence>
<keyword evidence="4" id="KW-0472">Membrane</keyword>
<evidence type="ECO:0000259" key="5">
    <source>
        <dbReference type="SMART" id="SM00563"/>
    </source>
</evidence>